<keyword evidence="11" id="KW-0732">Signal</keyword>
<dbReference type="CDD" id="cd07562">
    <property type="entry name" value="Peptidase_S41_TRI"/>
    <property type="match status" value="1"/>
</dbReference>
<feature type="chain" id="PRO_5005211549" description="Tricorn protease homolog" evidence="11">
    <location>
        <begin position="22"/>
        <end position="1091"/>
    </location>
</feature>
<feature type="active site" description="Charge relay system" evidence="8">
    <location>
        <position position="776"/>
    </location>
</feature>
<dbReference type="OrthoDB" id="9815657at2"/>
<dbReference type="InterPro" id="IPR029045">
    <property type="entry name" value="ClpP/crotonase-like_dom_sf"/>
</dbReference>
<dbReference type="InterPro" id="IPR028204">
    <property type="entry name" value="Tricorn_C1"/>
</dbReference>
<dbReference type="Pfam" id="PF07676">
    <property type="entry name" value="PD40"/>
    <property type="match status" value="2"/>
</dbReference>
<dbReference type="Proteomes" id="UP000036458">
    <property type="component" value="Chromosome"/>
</dbReference>
<feature type="active site" description="Nucleophile" evidence="8">
    <location>
        <position position="993"/>
    </location>
</feature>
<keyword evidence="4 7" id="KW-0645">Protease</keyword>
<reference evidence="13 14" key="1">
    <citation type="submission" date="2015-01" db="EMBL/GenBank/DDBJ databases">
        <title>Rufibacter sp./DG31D/ whole genome sequencing.</title>
        <authorList>
            <person name="Kim M.K."/>
            <person name="Srinivasan S."/>
            <person name="Lee J.-J."/>
        </authorList>
    </citation>
    <scope>NUCLEOTIDE SEQUENCE [LARGE SCALE GENOMIC DNA]</scope>
    <source>
        <strain evidence="13 14">DG31D</strain>
    </source>
</reference>
<comment type="subcellular location">
    <subcellularLocation>
        <location evidence="1 7">Cytoplasm</location>
    </subcellularLocation>
</comment>
<dbReference type="EC" id="3.4.21.-" evidence="7"/>
<keyword evidence="6 7" id="KW-0720">Serine protease</keyword>
<evidence type="ECO:0000256" key="8">
    <source>
        <dbReference type="PIRSR" id="PIRSR036421-1"/>
    </source>
</evidence>
<dbReference type="InterPro" id="IPR011659">
    <property type="entry name" value="WD40"/>
</dbReference>
<evidence type="ECO:0000256" key="1">
    <source>
        <dbReference type="ARBA" id="ARBA00004496"/>
    </source>
</evidence>
<dbReference type="GO" id="GO:0005737">
    <property type="term" value="C:cytoplasm"/>
    <property type="evidence" value="ECO:0007669"/>
    <property type="project" value="UniProtKB-SubCell"/>
</dbReference>
<feature type="active site" description="Charge relay system" evidence="8">
    <location>
        <position position="1051"/>
    </location>
</feature>
<dbReference type="PATRIC" id="fig|1379910.4.peg.3070"/>
<evidence type="ECO:0000313" key="14">
    <source>
        <dbReference type="Proteomes" id="UP000036458"/>
    </source>
</evidence>
<evidence type="ECO:0000313" key="13">
    <source>
        <dbReference type="EMBL" id="AKQ46501.1"/>
    </source>
</evidence>
<accession>A0A0H4W7T1</accession>
<comment type="similarity">
    <text evidence="2 7">Belongs to the peptidase S41B family.</text>
</comment>
<dbReference type="InterPro" id="IPR012393">
    <property type="entry name" value="Tricorn_protease"/>
</dbReference>
<evidence type="ECO:0000259" key="12">
    <source>
        <dbReference type="SMART" id="SM00245"/>
    </source>
</evidence>
<dbReference type="InterPro" id="IPR005151">
    <property type="entry name" value="Tail-specific_protease"/>
</dbReference>
<keyword evidence="5 7" id="KW-0378">Hydrolase</keyword>
<dbReference type="InterPro" id="IPR011042">
    <property type="entry name" value="6-blade_b-propeller_TolB-like"/>
</dbReference>
<evidence type="ECO:0000256" key="5">
    <source>
        <dbReference type="ARBA" id="ARBA00022801"/>
    </source>
</evidence>
<dbReference type="STRING" id="1379910.TH63_14110"/>
<dbReference type="EMBL" id="CP010777">
    <property type="protein sequence ID" value="AKQ46501.1"/>
    <property type="molecule type" value="Genomic_DNA"/>
</dbReference>
<sequence length="1091" mass="121378">MKKRFLAALVLWGAGSISGMAQTQTPLWLSTPAISPDGQTIVFGYKGDLYKVPAAGGNATPLTMHEGYEHTPVWSPDGKQIAFASDRHGNFDVFVMPAQGGEAKRLTFHSSADVPSDFTPDGKSVIFTSSRVDAASNSMFPSAAFPELYSVSLGGGRNAMVLTTPAEAARYSANGDLVVYQDKKSPENNFRKHQTSSSARDVWAYNTKTKQHTKLTDNVGEDRQPVFAPGGQELYYLSEQPNGTFNVRKMSLQNPKQSTAVTSFTKHPVRNLSGSKDGVLSFTYNGEIYTLKPGAQPQKVAIQLYADTRSNLETVLPISGGMTEMEVSPNGKEVVFVNRGEVFVSSVEGGITRRITNTPEQERSVSFSPDGRKILYASERNGSWNVYETSIGRSAEPYFYASTVLKEEPVIATAAEEFQPAYSPDGKEVAFLENRVELKVVNKASKQVRTILANSNNYSYSDGDQYYEWSPDGKWFLVDYNQAKQWISEVGLISASGKGEVMNLSQSGYGEEAAKWMMGGKMITYYSNREGLRGNGNNSGTGDIYALFTTQDAFDRFKLNKEDYTLLEDQEKREADSKAQSEKEDAKAKGKKGEASKTAAPAGMALELDNLPYRKVRLTVTSSDLADAVVSLKGDRLFYLSRFEKGHDLWVTNLRDNDTKLLAKLGARGGNMKMSKDGKNLFVLTEGKILKLDTETGKQETLKVNGEMNLNATAERTYMYDHIIRELEQKFYVKDLHGVDWKTYTDNYRQFLPHIANNYDYAEVLSELLGELNASHTGGRYSHRQANADATASLGLFYDEQYTGPGLKVKEVINLSPFDRASSKVKSGIILEKIDGQAIEDNTDFDQFLNRKAGKYTLVSLYNEKTKQRWEETVKPVTAAELNELLYQRWVENRRKEVDRLSGGRLGYVHIRGMNDASYRTVYEEALGKSATKEALVVDTRSNGGGNLHDDLISFLNTKPYAEFMPRGQFLSSEPRNKWTRPSIVVMNESNYSDAHIFPVLYKEQGLGKTVGMPVAGTGTFVWWETLIDPTMVFGIPQIGYRTLGGGKFLENTQLEPDYLVANDPALVAQGRDQQLEKAVEVLLQELPKKR</sequence>
<dbReference type="SUPFAM" id="SSF52096">
    <property type="entry name" value="ClpP/crotonase"/>
    <property type="match status" value="1"/>
</dbReference>
<dbReference type="SMART" id="SM00245">
    <property type="entry name" value="TSPc"/>
    <property type="match status" value="1"/>
</dbReference>
<organism evidence="13 14">
    <name type="scientific">Rufibacter radiotolerans</name>
    <dbReference type="NCBI Taxonomy" id="1379910"/>
    <lineage>
        <taxon>Bacteria</taxon>
        <taxon>Pseudomonadati</taxon>
        <taxon>Bacteroidota</taxon>
        <taxon>Cytophagia</taxon>
        <taxon>Cytophagales</taxon>
        <taxon>Hymenobacteraceae</taxon>
        <taxon>Rufibacter</taxon>
    </lineage>
</organism>
<dbReference type="Gene3D" id="3.30.750.44">
    <property type="match status" value="1"/>
</dbReference>
<dbReference type="RefSeq" id="WP_053093818.1">
    <property type="nucleotide sequence ID" value="NZ_CP010777.1"/>
</dbReference>
<evidence type="ECO:0000256" key="11">
    <source>
        <dbReference type="SAM" id="SignalP"/>
    </source>
</evidence>
<dbReference type="Gene3D" id="2.120.10.60">
    <property type="entry name" value="Tricorn protease N-terminal domain"/>
    <property type="match status" value="2"/>
</dbReference>
<evidence type="ECO:0000256" key="9">
    <source>
        <dbReference type="PIRSR" id="PIRSR036421-3"/>
    </source>
</evidence>
<evidence type="ECO:0000256" key="4">
    <source>
        <dbReference type="ARBA" id="ARBA00022670"/>
    </source>
</evidence>
<dbReference type="GO" id="GO:0008236">
    <property type="term" value="F:serine-type peptidase activity"/>
    <property type="evidence" value="ECO:0007669"/>
    <property type="project" value="UniProtKB-UniRule"/>
</dbReference>
<evidence type="ECO:0000256" key="6">
    <source>
        <dbReference type="ARBA" id="ARBA00022825"/>
    </source>
</evidence>
<keyword evidence="14" id="KW-1185">Reference proteome</keyword>
<dbReference type="SUPFAM" id="SSF50156">
    <property type="entry name" value="PDZ domain-like"/>
    <property type="match status" value="1"/>
</dbReference>
<dbReference type="Pfam" id="PF03572">
    <property type="entry name" value="Peptidase_S41"/>
    <property type="match status" value="1"/>
</dbReference>
<gene>
    <name evidence="13" type="ORF">TH63_14110</name>
</gene>
<dbReference type="Pfam" id="PF26549">
    <property type="entry name" value="Tricorn_N"/>
    <property type="match status" value="1"/>
</dbReference>
<dbReference type="PANTHER" id="PTHR43253:SF1">
    <property type="entry name" value="TRICORN PROTEASE HOMOLOG 2-RELATED"/>
    <property type="match status" value="1"/>
</dbReference>
<keyword evidence="3 7" id="KW-0963">Cytoplasm</keyword>
<evidence type="ECO:0000256" key="3">
    <source>
        <dbReference type="ARBA" id="ARBA00022490"/>
    </source>
</evidence>
<dbReference type="SUPFAM" id="SSF82171">
    <property type="entry name" value="DPP6 N-terminal domain-like"/>
    <property type="match status" value="1"/>
</dbReference>
<feature type="region of interest" description="Disordered" evidence="10">
    <location>
        <begin position="570"/>
        <end position="599"/>
    </location>
</feature>
<feature type="site" description="Transition state stabilizer; via amide nitrogen" evidence="9">
    <location>
        <position position="994"/>
    </location>
</feature>
<feature type="signal peptide" evidence="11">
    <location>
        <begin position="1"/>
        <end position="21"/>
    </location>
</feature>
<comment type="function">
    <text evidence="7">Degrades oligopeptides.</text>
</comment>
<feature type="domain" description="Tail specific protease" evidence="12">
    <location>
        <begin position="867"/>
        <end position="1062"/>
    </location>
</feature>
<dbReference type="Gene3D" id="2.120.10.30">
    <property type="entry name" value="TolB, C-terminal domain"/>
    <property type="match status" value="1"/>
</dbReference>
<dbReference type="AlphaFoldDB" id="A0A0H4W7T1"/>
<proteinExistence type="inferred from homology"/>
<dbReference type="Pfam" id="PF14684">
    <property type="entry name" value="Tricorn_C1"/>
    <property type="match status" value="1"/>
</dbReference>
<dbReference type="SUPFAM" id="SSF69304">
    <property type="entry name" value="Tricorn protease N-terminal domain"/>
    <property type="match status" value="2"/>
</dbReference>
<evidence type="ECO:0000256" key="2">
    <source>
        <dbReference type="ARBA" id="ARBA00008524"/>
    </source>
</evidence>
<dbReference type="GO" id="GO:0006508">
    <property type="term" value="P:proteolysis"/>
    <property type="evidence" value="ECO:0007669"/>
    <property type="project" value="UniProtKB-UniRule"/>
</dbReference>
<evidence type="ECO:0000256" key="7">
    <source>
        <dbReference type="PIRNR" id="PIRNR036421"/>
    </source>
</evidence>
<evidence type="ECO:0000256" key="10">
    <source>
        <dbReference type="SAM" id="MobiDB-lite"/>
    </source>
</evidence>
<dbReference type="PANTHER" id="PTHR43253">
    <property type="entry name" value="TRICORN PROTEASE HOMOLOG 2-RELATED"/>
    <property type="match status" value="1"/>
</dbReference>
<protein>
    <recommendedName>
        <fullName evidence="7">Tricorn protease homolog</fullName>
        <ecNumber evidence="7">3.4.21.-</ecNumber>
    </recommendedName>
</protein>
<dbReference type="PIRSF" id="PIRSF036421">
    <property type="entry name" value="Tricorn_protease"/>
    <property type="match status" value="1"/>
</dbReference>
<dbReference type="KEGG" id="ruf:TH63_14110"/>
<dbReference type="Gene3D" id="3.90.226.10">
    <property type="entry name" value="2-enoyl-CoA Hydratase, Chain A, domain 1"/>
    <property type="match status" value="1"/>
</dbReference>
<dbReference type="InterPro" id="IPR036034">
    <property type="entry name" value="PDZ_sf"/>
</dbReference>
<feature type="compositionally biased region" description="Basic and acidic residues" evidence="10">
    <location>
        <begin position="570"/>
        <end position="595"/>
    </location>
</feature>
<name>A0A0H4W7T1_9BACT</name>